<name>A0A1V9X6U3_9ACAR</name>
<dbReference type="InParanoid" id="A0A1V9X6U3"/>
<dbReference type="AlphaFoldDB" id="A0A1V9X6U3"/>
<proteinExistence type="predicted"/>
<reference evidence="1 2" key="1">
    <citation type="journal article" date="2017" name="Gigascience">
        <title>Draft genome of the honey bee ectoparasitic mite, Tropilaelaps mercedesae, is shaped by the parasitic life history.</title>
        <authorList>
            <person name="Dong X."/>
            <person name="Armstrong S.D."/>
            <person name="Xia D."/>
            <person name="Makepeace B.L."/>
            <person name="Darby A.C."/>
            <person name="Kadowaki T."/>
        </authorList>
    </citation>
    <scope>NUCLEOTIDE SEQUENCE [LARGE SCALE GENOMIC DNA]</scope>
    <source>
        <strain evidence="1">Wuxi-XJTLU</strain>
    </source>
</reference>
<comment type="caution">
    <text evidence="1">The sequence shown here is derived from an EMBL/GenBank/DDBJ whole genome shotgun (WGS) entry which is preliminary data.</text>
</comment>
<evidence type="ECO:0000313" key="1">
    <source>
        <dbReference type="EMBL" id="OQR69083.1"/>
    </source>
</evidence>
<organism evidence="1 2">
    <name type="scientific">Tropilaelaps mercedesae</name>
    <dbReference type="NCBI Taxonomy" id="418985"/>
    <lineage>
        <taxon>Eukaryota</taxon>
        <taxon>Metazoa</taxon>
        <taxon>Ecdysozoa</taxon>
        <taxon>Arthropoda</taxon>
        <taxon>Chelicerata</taxon>
        <taxon>Arachnida</taxon>
        <taxon>Acari</taxon>
        <taxon>Parasitiformes</taxon>
        <taxon>Mesostigmata</taxon>
        <taxon>Gamasina</taxon>
        <taxon>Dermanyssoidea</taxon>
        <taxon>Laelapidae</taxon>
        <taxon>Tropilaelaps</taxon>
    </lineage>
</organism>
<accession>A0A1V9X6U3</accession>
<sequence>MYTQINHLYLNVDSTHFL</sequence>
<evidence type="ECO:0000313" key="2">
    <source>
        <dbReference type="Proteomes" id="UP000192247"/>
    </source>
</evidence>
<protein>
    <submittedName>
        <fullName evidence="1">Uncharacterized protein</fullName>
    </submittedName>
</protein>
<dbReference type="EMBL" id="MNPL01022142">
    <property type="protein sequence ID" value="OQR69083.1"/>
    <property type="molecule type" value="Genomic_DNA"/>
</dbReference>
<keyword evidence="2" id="KW-1185">Reference proteome</keyword>
<dbReference type="Proteomes" id="UP000192247">
    <property type="component" value="Unassembled WGS sequence"/>
</dbReference>
<gene>
    <name evidence="1" type="ORF">BIW11_12490</name>
</gene>